<evidence type="ECO:0000256" key="5">
    <source>
        <dbReference type="ARBA" id="ARBA00022605"/>
    </source>
</evidence>
<dbReference type="SUPFAM" id="SSF56266">
    <property type="entry name" value="DmpA/ArgJ-like"/>
    <property type="match status" value="1"/>
</dbReference>
<dbReference type="CDD" id="cd02152">
    <property type="entry name" value="OAT"/>
    <property type="match status" value="1"/>
</dbReference>
<dbReference type="PANTHER" id="PTHR23100:SF0">
    <property type="entry name" value="ARGININE BIOSYNTHESIS BIFUNCTIONAL PROTEIN ARGJ, MITOCHONDRIAL"/>
    <property type="match status" value="1"/>
</dbReference>
<evidence type="ECO:0000256" key="6">
    <source>
        <dbReference type="ARBA" id="ARBA00022679"/>
    </source>
</evidence>
<name>A0A382F1P0_9ZZZZ</name>
<dbReference type="GO" id="GO:0005737">
    <property type="term" value="C:cytoplasm"/>
    <property type="evidence" value="ECO:0007669"/>
    <property type="project" value="UniProtKB-SubCell"/>
</dbReference>
<reference evidence="9" key="1">
    <citation type="submission" date="2018-05" db="EMBL/GenBank/DDBJ databases">
        <authorList>
            <person name="Lanie J.A."/>
            <person name="Ng W.-L."/>
            <person name="Kazmierczak K.M."/>
            <person name="Andrzejewski T.M."/>
            <person name="Davidsen T.M."/>
            <person name="Wayne K.J."/>
            <person name="Tettelin H."/>
            <person name="Glass J.I."/>
            <person name="Rusch D."/>
            <person name="Podicherti R."/>
            <person name="Tsui H.-C.T."/>
            <person name="Winkler M.E."/>
        </authorList>
    </citation>
    <scope>NUCLEOTIDE SEQUENCE</scope>
</reference>
<evidence type="ECO:0000256" key="8">
    <source>
        <dbReference type="ARBA" id="ARBA00023315"/>
    </source>
</evidence>
<evidence type="ECO:0000256" key="4">
    <source>
        <dbReference type="ARBA" id="ARBA00022571"/>
    </source>
</evidence>
<dbReference type="InterPro" id="IPR016117">
    <property type="entry name" value="ArgJ-like_dom_sf"/>
</dbReference>
<dbReference type="InterPro" id="IPR002813">
    <property type="entry name" value="Arg_biosynth_ArgJ"/>
</dbReference>
<dbReference type="PANTHER" id="PTHR23100">
    <property type="entry name" value="ARGININE BIOSYNTHESIS BIFUNCTIONAL PROTEIN ARGJ"/>
    <property type="match status" value="1"/>
</dbReference>
<keyword evidence="5" id="KW-0028">Amino-acid biosynthesis</keyword>
<dbReference type="GO" id="GO:0006592">
    <property type="term" value="P:ornithine biosynthetic process"/>
    <property type="evidence" value="ECO:0007669"/>
    <property type="project" value="TreeGrafter"/>
</dbReference>
<dbReference type="NCBIfam" id="TIGR00120">
    <property type="entry name" value="ArgJ"/>
    <property type="match status" value="1"/>
</dbReference>
<accession>A0A382F1P0</accession>
<dbReference type="Gene3D" id="3.10.20.340">
    <property type="entry name" value="ArgJ beta chain, C-terminal domain"/>
    <property type="match status" value="1"/>
</dbReference>
<dbReference type="AlphaFoldDB" id="A0A382F1P0"/>
<dbReference type="EMBL" id="UINC01047537">
    <property type="protein sequence ID" value="SVB56928.1"/>
    <property type="molecule type" value="Genomic_DNA"/>
</dbReference>
<dbReference type="NCBIfam" id="NF003802">
    <property type="entry name" value="PRK05388.1"/>
    <property type="match status" value="1"/>
</dbReference>
<dbReference type="HAMAP" id="MF_01106">
    <property type="entry name" value="ArgJ"/>
    <property type="match status" value="1"/>
</dbReference>
<keyword evidence="4" id="KW-0055">Arginine biosynthesis</keyword>
<keyword evidence="3" id="KW-0963">Cytoplasm</keyword>
<dbReference type="Gene3D" id="3.60.70.12">
    <property type="entry name" value="L-amino peptidase D-ALA esterase/amidase"/>
    <property type="match status" value="1"/>
</dbReference>
<dbReference type="InterPro" id="IPR042195">
    <property type="entry name" value="ArgJ_beta_C"/>
</dbReference>
<gene>
    <name evidence="9" type="ORF">METZ01_LOCUS209782</name>
</gene>
<sequence>MAKEYPPLKSVPGFSWLGINLGIKDETPDFGVIASDCKCSAAGVFTRNNIPGAPVIIGREHIQDGQLQAIVVNSKIANVATGQSGIEDAKNMCRWTASSLGIAPEQVLPSSTGVIGKRLPVEKIQTGCESIPGKLGSTPEHIENFARAIMTTDTNPKWGCESIGNATLLGVAKGAGMIEPDMATMLSYFVTDASLSCELLQKMLRRVVNKSFNRISIDTDTSTSDTVIVLANGLAGEVDAEKFEEAFTRIAVNLAKEIARDGEGSKKLIELTVSGAESQQMALQIAKSIINSPLVKTAIHGADPNWGRFVMAVGKVFQYPVSLDELSIRFGSESQGMTVNAHNLDSSKVSLDAISKYLQNNEVQLEVTVGKGSFAETVWGCDLTKEYIEINAFYTT</sequence>
<organism evidence="9">
    <name type="scientific">marine metagenome</name>
    <dbReference type="NCBI Taxonomy" id="408172"/>
    <lineage>
        <taxon>unclassified sequences</taxon>
        <taxon>metagenomes</taxon>
        <taxon>ecological metagenomes</taxon>
    </lineage>
</organism>
<evidence type="ECO:0000256" key="7">
    <source>
        <dbReference type="ARBA" id="ARBA00022813"/>
    </source>
</evidence>
<dbReference type="GO" id="GO:0006526">
    <property type="term" value="P:L-arginine biosynthetic process"/>
    <property type="evidence" value="ECO:0007669"/>
    <property type="project" value="UniProtKB-KW"/>
</dbReference>
<evidence type="ECO:0000256" key="3">
    <source>
        <dbReference type="ARBA" id="ARBA00022490"/>
    </source>
</evidence>
<dbReference type="Pfam" id="PF01960">
    <property type="entry name" value="ArgJ"/>
    <property type="match status" value="1"/>
</dbReference>
<evidence type="ECO:0000256" key="2">
    <source>
        <dbReference type="ARBA" id="ARBA00006774"/>
    </source>
</evidence>
<protein>
    <submittedName>
        <fullName evidence="9">Uncharacterized protein</fullName>
    </submittedName>
</protein>
<dbReference type="FunFam" id="3.10.20.340:FF:000003">
    <property type="entry name" value="Arginine biosynthesis bifunctional protein ArgJ"/>
    <property type="match status" value="1"/>
</dbReference>
<dbReference type="FunFam" id="3.60.70.12:FF:000001">
    <property type="entry name" value="Arginine biosynthesis bifunctional protein ArgJ, chloroplastic"/>
    <property type="match status" value="1"/>
</dbReference>
<comment type="subcellular location">
    <subcellularLocation>
        <location evidence="1">Cytoplasm</location>
    </subcellularLocation>
</comment>
<dbReference type="GO" id="GO:0004358">
    <property type="term" value="F:L-glutamate N-acetyltransferase activity, acting on acetyl-L-ornithine as donor"/>
    <property type="evidence" value="ECO:0007669"/>
    <property type="project" value="InterPro"/>
</dbReference>
<keyword evidence="6" id="KW-0808">Transferase</keyword>
<keyword evidence="7" id="KW-0068">Autocatalytic cleavage</keyword>
<dbReference type="GO" id="GO:0004042">
    <property type="term" value="F:L-glutamate N-acetyltransferase activity"/>
    <property type="evidence" value="ECO:0007669"/>
    <property type="project" value="TreeGrafter"/>
</dbReference>
<evidence type="ECO:0000313" key="9">
    <source>
        <dbReference type="EMBL" id="SVB56928.1"/>
    </source>
</evidence>
<comment type="similarity">
    <text evidence="2">Belongs to the ArgJ family.</text>
</comment>
<proteinExistence type="inferred from homology"/>
<keyword evidence="8" id="KW-0012">Acyltransferase</keyword>
<evidence type="ECO:0000256" key="1">
    <source>
        <dbReference type="ARBA" id="ARBA00004496"/>
    </source>
</evidence>